<dbReference type="Gene3D" id="3.20.10.10">
    <property type="entry name" value="D-amino Acid Aminotransferase, subunit A, domain 2"/>
    <property type="match status" value="1"/>
</dbReference>
<dbReference type="EMBL" id="RXHJ01000020">
    <property type="protein sequence ID" value="RSZ61475.1"/>
    <property type="molecule type" value="Genomic_DNA"/>
</dbReference>
<keyword evidence="2" id="KW-1185">Reference proteome</keyword>
<dbReference type="Pfam" id="PF01063">
    <property type="entry name" value="Aminotran_4"/>
    <property type="match status" value="1"/>
</dbReference>
<protein>
    <recommendedName>
        <fullName evidence="3">Aminotransferase</fullName>
    </recommendedName>
</protein>
<dbReference type="OrthoDB" id="4401126at2"/>
<dbReference type="Proteomes" id="UP000274907">
    <property type="component" value="Unassembled WGS sequence"/>
</dbReference>
<name>A0A3R9ZYA9_9CORY</name>
<comment type="caution">
    <text evidence="1">The sequence shown here is derived from an EMBL/GenBank/DDBJ whole genome shotgun (WGS) entry which is preliminary data.</text>
</comment>
<evidence type="ECO:0008006" key="3">
    <source>
        <dbReference type="Google" id="ProtNLM"/>
    </source>
</evidence>
<reference evidence="1 2" key="1">
    <citation type="submission" date="2018-12" db="EMBL/GenBank/DDBJ databases">
        <title>YIM 101343 draft genome.</title>
        <authorList>
            <person name="Chen X."/>
        </authorList>
    </citation>
    <scope>NUCLEOTIDE SEQUENCE [LARGE SCALE GENOMIC DNA]</scope>
    <source>
        <strain evidence="1 2">YIM 101343</strain>
    </source>
</reference>
<dbReference type="AlphaFoldDB" id="A0A3R9ZYA9"/>
<sequence>MGRLQGARPVMYVSTFLMRDGRVANLEAHLNRLREETTYNPALVDEVRVKLREAGPGIFRPAIRVGQTTVTVELHPSIMPAEEITVDAEGILDQRRHPTRKGPDFGWQIRHLNMLRHSGSDAGLLIDERGNVISGVFSAVLFLDLKEGTVNVSAHQRASDSVTLEAALELLTGAGLRIVEHPEGLTMLQLRSNETWLLSSMEGVRKVTGWLEYGSVLAPSSLSAPRLGAPTHREINQRMWERAGQV</sequence>
<organism evidence="1 2">
    <name type="scientific">Corynebacterium hylobatis</name>
    <dbReference type="NCBI Taxonomy" id="1859290"/>
    <lineage>
        <taxon>Bacteria</taxon>
        <taxon>Bacillati</taxon>
        <taxon>Actinomycetota</taxon>
        <taxon>Actinomycetes</taxon>
        <taxon>Mycobacteriales</taxon>
        <taxon>Corynebacteriaceae</taxon>
        <taxon>Corynebacterium</taxon>
    </lineage>
</organism>
<dbReference type="InterPro" id="IPR043132">
    <property type="entry name" value="BCAT-like_C"/>
</dbReference>
<evidence type="ECO:0000313" key="2">
    <source>
        <dbReference type="Proteomes" id="UP000274907"/>
    </source>
</evidence>
<dbReference type="InterPro" id="IPR036038">
    <property type="entry name" value="Aminotransferase-like"/>
</dbReference>
<accession>A0A3R9ZYA9</accession>
<gene>
    <name evidence="1" type="ORF">EAH68_13025</name>
</gene>
<dbReference type="SUPFAM" id="SSF56752">
    <property type="entry name" value="D-aminoacid aminotransferase-like PLP-dependent enzymes"/>
    <property type="match status" value="1"/>
</dbReference>
<dbReference type="InterPro" id="IPR001544">
    <property type="entry name" value="Aminotrans_IV"/>
</dbReference>
<proteinExistence type="predicted"/>
<evidence type="ECO:0000313" key="1">
    <source>
        <dbReference type="EMBL" id="RSZ61475.1"/>
    </source>
</evidence>
<dbReference type="GO" id="GO:0003824">
    <property type="term" value="F:catalytic activity"/>
    <property type="evidence" value="ECO:0007669"/>
    <property type="project" value="InterPro"/>
</dbReference>